<dbReference type="EC" id="3.4.-.-" evidence="2"/>
<dbReference type="InterPro" id="IPR009045">
    <property type="entry name" value="Zn_M74/Hedgehog-like"/>
</dbReference>
<evidence type="ECO:0000259" key="1">
    <source>
        <dbReference type="Pfam" id="PF13539"/>
    </source>
</evidence>
<proteinExistence type="predicted"/>
<dbReference type="Pfam" id="PF13539">
    <property type="entry name" value="Peptidase_M15_4"/>
    <property type="match status" value="1"/>
</dbReference>
<dbReference type="SUPFAM" id="SSF55166">
    <property type="entry name" value="Hedgehog/DD-peptidase"/>
    <property type="match status" value="1"/>
</dbReference>
<sequence length="220" mass="24254">MVYPSPAWQQAHLVKVPLTALPGWPPYPGAEVSGVTVHQLVAGPLVATWVELRRRGLVDKLRTYNGAFAPRHMGHDRNRPLSVHAFGAALDFDAAWNGYGVPLDRMQINRDVVRTFEECGWHWGGRWADPYEDGMHFQWTDPLPGVPLPEWQDAMARQASAAPTPPPAAPTPSEPLGIVELLDRAGNLVTTPYTHATYHGVRFVRLPGGRVRLLPPEGSA</sequence>
<protein>
    <submittedName>
        <fullName evidence="2">M15 family metallopeptidase</fullName>
        <ecNumber evidence="2">3.4.-.-</ecNumber>
    </submittedName>
</protein>
<dbReference type="RefSeq" id="WP_380053958.1">
    <property type="nucleotide sequence ID" value="NZ_JBHSWB010000001.1"/>
</dbReference>
<dbReference type="EMBL" id="JBHSWB010000001">
    <property type="protein sequence ID" value="MFC6659384.1"/>
    <property type="molecule type" value="Genomic_DNA"/>
</dbReference>
<organism evidence="2 3">
    <name type="scientific">Deinococcus multiflagellatus</name>
    <dbReference type="NCBI Taxonomy" id="1656887"/>
    <lineage>
        <taxon>Bacteria</taxon>
        <taxon>Thermotogati</taxon>
        <taxon>Deinococcota</taxon>
        <taxon>Deinococci</taxon>
        <taxon>Deinococcales</taxon>
        <taxon>Deinococcaceae</taxon>
        <taxon>Deinococcus</taxon>
    </lineage>
</organism>
<dbReference type="InterPro" id="IPR039561">
    <property type="entry name" value="Peptidase_M15C"/>
</dbReference>
<name>A0ABW1ZG72_9DEIO</name>
<dbReference type="Gene3D" id="3.30.1380.10">
    <property type="match status" value="1"/>
</dbReference>
<accession>A0ABW1ZG72</accession>
<keyword evidence="2" id="KW-0378">Hydrolase</keyword>
<reference evidence="3" key="1">
    <citation type="journal article" date="2019" name="Int. J. Syst. Evol. Microbiol.">
        <title>The Global Catalogue of Microorganisms (GCM) 10K type strain sequencing project: providing services to taxonomists for standard genome sequencing and annotation.</title>
        <authorList>
            <consortium name="The Broad Institute Genomics Platform"/>
            <consortium name="The Broad Institute Genome Sequencing Center for Infectious Disease"/>
            <person name="Wu L."/>
            <person name="Ma J."/>
        </authorList>
    </citation>
    <scope>NUCLEOTIDE SEQUENCE [LARGE SCALE GENOMIC DNA]</scope>
    <source>
        <strain evidence="3">CCUG 63830</strain>
    </source>
</reference>
<dbReference type="Proteomes" id="UP001596317">
    <property type="component" value="Unassembled WGS sequence"/>
</dbReference>
<evidence type="ECO:0000313" key="2">
    <source>
        <dbReference type="EMBL" id="MFC6659384.1"/>
    </source>
</evidence>
<feature type="domain" description="Peptidase M15C" evidence="1">
    <location>
        <begin position="77"/>
        <end position="139"/>
    </location>
</feature>
<comment type="caution">
    <text evidence="2">The sequence shown here is derived from an EMBL/GenBank/DDBJ whole genome shotgun (WGS) entry which is preliminary data.</text>
</comment>
<gene>
    <name evidence="2" type="ORF">ACFP90_02605</name>
</gene>
<dbReference type="GO" id="GO:0016787">
    <property type="term" value="F:hydrolase activity"/>
    <property type="evidence" value="ECO:0007669"/>
    <property type="project" value="UniProtKB-KW"/>
</dbReference>
<keyword evidence="3" id="KW-1185">Reference proteome</keyword>
<evidence type="ECO:0000313" key="3">
    <source>
        <dbReference type="Proteomes" id="UP001596317"/>
    </source>
</evidence>